<accession>A0A0F9HSM4</accession>
<protein>
    <submittedName>
        <fullName evidence="1">Uncharacterized protein</fullName>
    </submittedName>
</protein>
<sequence>SSSGQEIFRQITVNSALNDPLVASPFGGGFVAQGNFLERLGLAQRAGLGQEFQGLGRDVLALGQAQARGDFLDPFAPFIQNQIGAAIDPVRREFEQRYNEITGNAVSQGAFKGSSRRDLLEDTLSQGFLNQIGGISANIISQNIARERALQQEAGARIDEGARLAQLPPELLLQSGAGFRQLEQLALEDQLKRFEEGITAPFRSLFPFASILQGTDIGRVQTSSLDVGGLGGGIQGALGGAALGASAGNLIGGGGITGTAVGGGLGALLGALGGAL</sequence>
<dbReference type="AlphaFoldDB" id="A0A0F9HSM4"/>
<reference evidence="1" key="1">
    <citation type="journal article" date="2015" name="Nature">
        <title>Complex archaea that bridge the gap between prokaryotes and eukaryotes.</title>
        <authorList>
            <person name="Spang A."/>
            <person name="Saw J.H."/>
            <person name="Jorgensen S.L."/>
            <person name="Zaremba-Niedzwiedzka K."/>
            <person name="Martijn J."/>
            <person name="Lind A.E."/>
            <person name="van Eijk R."/>
            <person name="Schleper C."/>
            <person name="Guy L."/>
            <person name="Ettema T.J."/>
        </authorList>
    </citation>
    <scope>NUCLEOTIDE SEQUENCE</scope>
</reference>
<name>A0A0F9HSM4_9ZZZZ</name>
<comment type="caution">
    <text evidence="1">The sequence shown here is derived from an EMBL/GenBank/DDBJ whole genome shotgun (WGS) entry which is preliminary data.</text>
</comment>
<dbReference type="EMBL" id="LAZR01014314">
    <property type="protein sequence ID" value="KKM18047.1"/>
    <property type="molecule type" value="Genomic_DNA"/>
</dbReference>
<evidence type="ECO:0000313" key="1">
    <source>
        <dbReference type="EMBL" id="KKM18047.1"/>
    </source>
</evidence>
<organism evidence="1">
    <name type="scientific">marine sediment metagenome</name>
    <dbReference type="NCBI Taxonomy" id="412755"/>
    <lineage>
        <taxon>unclassified sequences</taxon>
        <taxon>metagenomes</taxon>
        <taxon>ecological metagenomes</taxon>
    </lineage>
</organism>
<gene>
    <name evidence="1" type="ORF">LCGC14_1669650</name>
</gene>
<proteinExistence type="predicted"/>
<feature type="non-terminal residue" evidence="1">
    <location>
        <position position="1"/>
    </location>
</feature>